<protein>
    <submittedName>
        <fullName evidence="2">Uncharacterized protein</fullName>
    </submittedName>
</protein>
<organism evidence="2 3">
    <name type="scientific">Chaetoceros tenuissimus</name>
    <dbReference type="NCBI Taxonomy" id="426638"/>
    <lineage>
        <taxon>Eukaryota</taxon>
        <taxon>Sar</taxon>
        <taxon>Stramenopiles</taxon>
        <taxon>Ochrophyta</taxon>
        <taxon>Bacillariophyta</taxon>
        <taxon>Coscinodiscophyceae</taxon>
        <taxon>Chaetocerotophycidae</taxon>
        <taxon>Chaetocerotales</taxon>
        <taxon>Chaetocerotaceae</taxon>
        <taxon>Chaetoceros</taxon>
    </lineage>
</organism>
<evidence type="ECO:0000256" key="1">
    <source>
        <dbReference type="SAM" id="MobiDB-lite"/>
    </source>
</evidence>
<reference evidence="2 3" key="1">
    <citation type="journal article" date="2021" name="Sci. Rep.">
        <title>The genome of the diatom Chaetoceros tenuissimus carries an ancient integrated fragment of an extant virus.</title>
        <authorList>
            <person name="Hongo Y."/>
            <person name="Kimura K."/>
            <person name="Takaki Y."/>
            <person name="Yoshida Y."/>
            <person name="Baba S."/>
            <person name="Kobayashi G."/>
            <person name="Nagasaki K."/>
            <person name="Hano T."/>
            <person name="Tomaru Y."/>
        </authorList>
    </citation>
    <scope>NUCLEOTIDE SEQUENCE [LARGE SCALE GENOMIC DNA]</scope>
    <source>
        <strain evidence="2 3">NIES-3715</strain>
    </source>
</reference>
<feature type="compositionally biased region" description="Basic and acidic residues" evidence="1">
    <location>
        <begin position="29"/>
        <end position="47"/>
    </location>
</feature>
<feature type="compositionally biased region" description="Polar residues" evidence="1">
    <location>
        <begin position="19"/>
        <end position="28"/>
    </location>
</feature>
<accession>A0AAD3D0Y9</accession>
<dbReference type="EMBL" id="BLLK01000047">
    <property type="protein sequence ID" value="GFH54660.1"/>
    <property type="molecule type" value="Genomic_DNA"/>
</dbReference>
<comment type="caution">
    <text evidence="2">The sequence shown here is derived from an EMBL/GenBank/DDBJ whole genome shotgun (WGS) entry which is preliminary data.</text>
</comment>
<feature type="region of interest" description="Disordered" evidence="1">
    <location>
        <begin position="13"/>
        <end position="64"/>
    </location>
</feature>
<dbReference type="AlphaFoldDB" id="A0AAD3D0Y9"/>
<dbReference type="Proteomes" id="UP001054902">
    <property type="component" value="Unassembled WGS sequence"/>
</dbReference>
<keyword evidence="3" id="KW-1185">Reference proteome</keyword>
<proteinExistence type="predicted"/>
<evidence type="ECO:0000313" key="2">
    <source>
        <dbReference type="EMBL" id="GFH54660.1"/>
    </source>
</evidence>
<evidence type="ECO:0000313" key="3">
    <source>
        <dbReference type="Proteomes" id="UP001054902"/>
    </source>
</evidence>
<sequence length="197" mass="21916">MLCCIGRKDSVISGDDASSRSNLDMSRSTLRDSSIHLKEEENIKTERSSSYTSEEDSEGSSDGVVQSILVVKTHEESIRNQGLGSDDSTLSSRMLSRLNSESAHLCENPKVTHSTVSVRTFPQVPGDNPAVSFGVPLSLDWKPIDEDHFEIDQYEEAKPPKREDLKIPSNERTQILVKNGHKMKDIKKAMINARMLA</sequence>
<name>A0AAD3D0Y9_9STRA</name>
<gene>
    <name evidence="2" type="ORF">CTEN210_11136</name>
</gene>